<organism evidence="2">
    <name type="scientific">Heligmosomoides polygyrus</name>
    <name type="common">Parasitic roundworm</name>
    <dbReference type="NCBI Taxonomy" id="6339"/>
    <lineage>
        <taxon>Eukaryota</taxon>
        <taxon>Metazoa</taxon>
        <taxon>Ecdysozoa</taxon>
        <taxon>Nematoda</taxon>
        <taxon>Chromadorea</taxon>
        <taxon>Rhabditida</taxon>
        <taxon>Rhabditina</taxon>
        <taxon>Rhabditomorpha</taxon>
        <taxon>Strongyloidea</taxon>
        <taxon>Heligmosomidae</taxon>
        <taxon>Heligmosomoides</taxon>
    </lineage>
</organism>
<protein>
    <submittedName>
        <fullName evidence="2">Uncharacterized protein</fullName>
    </submittedName>
</protein>
<proteinExistence type="predicted"/>
<dbReference type="EMBL" id="UZAH01033953">
    <property type="protein sequence ID" value="VDP32326.1"/>
    <property type="molecule type" value="Genomic_DNA"/>
</dbReference>
<evidence type="ECO:0000256" key="1">
    <source>
        <dbReference type="SAM" id="MobiDB-lite"/>
    </source>
</evidence>
<accession>A0A3P8GNC3</accession>
<dbReference type="AlphaFoldDB" id="A0A3P8GNC3"/>
<dbReference type="OrthoDB" id="5827301at2759"/>
<dbReference type="Gene3D" id="3.40.33.10">
    <property type="entry name" value="CAP"/>
    <property type="match status" value="2"/>
</dbReference>
<gene>
    <name evidence="2" type="ORF">HPBE_LOCUS22394</name>
</gene>
<evidence type="ECO:0000313" key="2">
    <source>
        <dbReference type="EMBL" id="VDP32326.1"/>
    </source>
</evidence>
<reference evidence="2" key="1">
    <citation type="submission" date="2018-11" db="EMBL/GenBank/DDBJ databases">
        <authorList>
            <consortium name="Pathogen Informatics"/>
        </authorList>
    </citation>
    <scope>NUCLEOTIDE SEQUENCE [LARGE SCALE GENOMIC DNA]</scope>
</reference>
<feature type="region of interest" description="Disordered" evidence="1">
    <location>
        <begin position="204"/>
        <end position="231"/>
    </location>
</feature>
<dbReference type="SUPFAM" id="SSF55797">
    <property type="entry name" value="PR-1-like"/>
    <property type="match status" value="1"/>
</dbReference>
<sequence>MDAVPETEQIVEQLLEMLVGKHWLLAGMEASRFGERFLGPSIEHLKTFCNTRSVARWREVRAAQIARMRDQGSQMDESVTNPVAFYSIMMYILAVMAARLQGLRYEITMVKKVYDLDDQVKLLSQLLMSGCVLATELSTTAILVTNNLFSKNGGAQARGVVFKDFEIQVVSEETAELIQSEMNRARLLQQPNQISQPPSAALLTMKPTSGTKRSNAVSNGERGFPEAAGNTAHKKSDVKIINVSKATRLCNSQPKQMSPPLTAYILDAEKYMPSNPAGGFYQENQTIRFNGKAEYRPFANVGVCVTLAKNVLRASQDAIRSKATRIGCSIDACLNDDIVGSYNISGICFFEEKEIEKGDKVYKVGDPCVKNSDCDENEVCTSYSLCYKSKLARKASHMHNELRSDLAMGKVENKNSKKFPKASFMFRLTYSDFLERTAYEQAELWDNSESGPLTSYRNQSDSNNYFWANRALVTQSYATDKEEALKWVCFSIILEEVFVVCERGLYRTPGPPLAANLTRSLL</sequence>
<name>A0A3P8GNC3_HELPZ</name>
<dbReference type="InterPro" id="IPR035940">
    <property type="entry name" value="CAP_sf"/>
</dbReference>
<feature type="compositionally biased region" description="Polar residues" evidence="1">
    <location>
        <begin position="206"/>
        <end position="218"/>
    </location>
</feature>